<dbReference type="PANTHER" id="PTHR22907">
    <property type="entry name" value="GH04558P"/>
    <property type="match status" value="1"/>
</dbReference>
<dbReference type="InterPro" id="IPR056953">
    <property type="entry name" value="CUT_N"/>
</dbReference>
<feature type="transmembrane region" description="Helical" evidence="9">
    <location>
        <begin position="30"/>
        <end position="50"/>
    </location>
</feature>
<keyword evidence="6" id="KW-0378">Hydrolase</keyword>
<accession>A0A1I7XF82</accession>
<organism evidence="11 12">
    <name type="scientific">Heterorhabditis bacteriophora</name>
    <name type="common">Entomopathogenic nematode worm</name>
    <dbReference type="NCBI Taxonomy" id="37862"/>
    <lineage>
        <taxon>Eukaryota</taxon>
        <taxon>Metazoa</taxon>
        <taxon>Ecdysozoa</taxon>
        <taxon>Nematoda</taxon>
        <taxon>Chromadorea</taxon>
        <taxon>Rhabditida</taxon>
        <taxon>Rhabditina</taxon>
        <taxon>Rhabditomorpha</taxon>
        <taxon>Strongyloidea</taxon>
        <taxon>Heterorhabditidae</taxon>
        <taxon>Heterorhabditis</taxon>
    </lineage>
</organism>
<dbReference type="WBParaSite" id="Hba_16121">
    <property type="protein sequence ID" value="Hba_16121"/>
    <property type="gene ID" value="Hba_16121"/>
</dbReference>
<dbReference type="PANTHER" id="PTHR22907:SF26">
    <property type="entry name" value="ZP DOMAIN-CONTAINING PROTEIN"/>
    <property type="match status" value="1"/>
</dbReference>
<evidence type="ECO:0000256" key="8">
    <source>
        <dbReference type="ARBA" id="ARBA00023049"/>
    </source>
</evidence>
<comment type="cofactor">
    <cofactor evidence="1">
        <name>Zn(2+)</name>
        <dbReference type="ChEBI" id="CHEBI:29105"/>
    </cofactor>
</comment>
<evidence type="ECO:0000256" key="2">
    <source>
        <dbReference type="ARBA" id="ARBA00022460"/>
    </source>
</evidence>
<keyword evidence="5" id="KW-0732">Signal</keyword>
<dbReference type="GO" id="GO:0004222">
    <property type="term" value="F:metalloendopeptidase activity"/>
    <property type="evidence" value="ECO:0007669"/>
    <property type="project" value="InterPro"/>
</dbReference>
<keyword evidence="2" id="KW-0193">Cuticle</keyword>
<evidence type="ECO:0000256" key="5">
    <source>
        <dbReference type="ARBA" id="ARBA00022729"/>
    </source>
</evidence>
<dbReference type="PROSITE" id="PS51034">
    <property type="entry name" value="ZP_2"/>
    <property type="match status" value="1"/>
</dbReference>
<evidence type="ECO:0000256" key="9">
    <source>
        <dbReference type="SAM" id="Phobius"/>
    </source>
</evidence>
<dbReference type="Pfam" id="PF25057">
    <property type="entry name" value="CUT_N"/>
    <property type="match status" value="1"/>
</dbReference>
<feature type="transmembrane region" description="Helical" evidence="9">
    <location>
        <begin position="62"/>
        <end position="82"/>
    </location>
</feature>
<evidence type="ECO:0000259" key="10">
    <source>
        <dbReference type="PROSITE" id="PS51034"/>
    </source>
</evidence>
<dbReference type="Proteomes" id="UP000095283">
    <property type="component" value="Unplaced"/>
</dbReference>
<evidence type="ECO:0000256" key="4">
    <source>
        <dbReference type="ARBA" id="ARBA00022723"/>
    </source>
</evidence>
<evidence type="ECO:0000256" key="6">
    <source>
        <dbReference type="ARBA" id="ARBA00022801"/>
    </source>
</evidence>
<keyword evidence="9" id="KW-0472">Membrane</keyword>
<dbReference type="GO" id="GO:0042302">
    <property type="term" value="F:structural constituent of cuticle"/>
    <property type="evidence" value="ECO:0007669"/>
    <property type="project" value="UniProtKB-KW"/>
</dbReference>
<evidence type="ECO:0000313" key="12">
    <source>
        <dbReference type="WBParaSite" id="Hba_16121"/>
    </source>
</evidence>
<keyword evidence="4" id="KW-0479">Metal-binding</keyword>
<keyword evidence="8" id="KW-0482">Metalloprotease</keyword>
<protein>
    <submittedName>
        <fullName evidence="12">ZP domain-containing protein</fullName>
    </submittedName>
</protein>
<evidence type="ECO:0000256" key="3">
    <source>
        <dbReference type="ARBA" id="ARBA00022670"/>
    </source>
</evidence>
<dbReference type="InterPro" id="IPR001915">
    <property type="entry name" value="Peptidase_M48"/>
</dbReference>
<sequence length="454" mass="52254">MPLQNRGMSNEEVVAVLGHELGHWALSHTLVNMIIAELNMLLMLSVFAYFYRWKLLYEAFGFHTTPTLVGLILVFHYIMALYNQYYDDPSEDNLGEIEEREKNKTYHLWMRQIERDVLKAVSSREPPFTEGRQLDVQFIFHGVDHVYIEEREQVMGVMGRYCLEPAYIITCPRYTVRVGCSLGNFPFPSFDIFCLCFKVIFTFADLSNYPNDIHYCSFVLANSVGIHQITLSSGRRYGYNRDFTQSVLQMNVNNNNHNHNRRRINNRGQRVMFPRESLRRRRSSSVHTAIEYSEAEAVSRRYMTASINNRLCRLSINQSTDSLINPIFPDDNMATLRHGEQASLLAAANQQLKMIVDGVENGVVGRPDVQCGIDNIVVSINTEKPLKGRIYVQGEAENPQCMRSATNGPFDHPQFDLPIGTCNMRRQRTLHPRGVVFSFTLVVSFHPIVEQFTT</sequence>
<dbReference type="GO" id="GO:0046872">
    <property type="term" value="F:metal ion binding"/>
    <property type="evidence" value="ECO:0007669"/>
    <property type="project" value="UniProtKB-KW"/>
</dbReference>
<keyword evidence="11" id="KW-1185">Reference proteome</keyword>
<dbReference type="InterPro" id="IPR001507">
    <property type="entry name" value="ZP_dom"/>
</dbReference>
<reference evidence="12" key="1">
    <citation type="submission" date="2016-11" db="UniProtKB">
        <authorList>
            <consortium name="WormBaseParasite"/>
        </authorList>
    </citation>
    <scope>IDENTIFICATION</scope>
</reference>
<keyword evidence="9" id="KW-0812">Transmembrane</keyword>
<keyword evidence="9" id="KW-1133">Transmembrane helix</keyword>
<evidence type="ECO:0000256" key="7">
    <source>
        <dbReference type="ARBA" id="ARBA00022833"/>
    </source>
</evidence>
<evidence type="ECO:0000256" key="1">
    <source>
        <dbReference type="ARBA" id="ARBA00001947"/>
    </source>
</evidence>
<feature type="domain" description="ZP" evidence="10">
    <location>
        <begin position="370"/>
        <end position="454"/>
    </location>
</feature>
<dbReference type="Pfam" id="PF01435">
    <property type="entry name" value="Peptidase_M48"/>
    <property type="match status" value="1"/>
</dbReference>
<name>A0A1I7XF82_HETBA</name>
<dbReference type="GO" id="GO:0006508">
    <property type="term" value="P:proteolysis"/>
    <property type="evidence" value="ECO:0007669"/>
    <property type="project" value="UniProtKB-KW"/>
</dbReference>
<evidence type="ECO:0000313" key="11">
    <source>
        <dbReference type="Proteomes" id="UP000095283"/>
    </source>
</evidence>
<dbReference type="InterPro" id="IPR051962">
    <property type="entry name" value="Cuticlin"/>
</dbReference>
<keyword evidence="3" id="KW-0645">Protease</keyword>
<keyword evidence="7" id="KW-0862">Zinc</keyword>
<dbReference type="Gene3D" id="3.30.2010.10">
    <property type="entry name" value="Metalloproteases ('zincins'), catalytic domain"/>
    <property type="match status" value="1"/>
</dbReference>
<dbReference type="AlphaFoldDB" id="A0A1I7XF82"/>
<proteinExistence type="predicted"/>